<gene>
    <name evidence="1" type="ORF">SU32_16290</name>
</gene>
<sequence>MSGNHLPLFNWQPPVKIIAFPASKQIGKARHVASLFMNKTTERAQQSYWEQIEKGFSQKLHKLGLSDAEITKELEAFAALVQKEVDILCHKEGVQK</sequence>
<organism evidence="1 2">
    <name type="scientific">Ahrensia marina</name>
    <dbReference type="NCBI Taxonomy" id="1514904"/>
    <lineage>
        <taxon>Bacteria</taxon>
        <taxon>Pseudomonadati</taxon>
        <taxon>Pseudomonadota</taxon>
        <taxon>Alphaproteobacteria</taxon>
        <taxon>Hyphomicrobiales</taxon>
        <taxon>Ahrensiaceae</taxon>
        <taxon>Ahrensia</taxon>
    </lineage>
</organism>
<protein>
    <submittedName>
        <fullName evidence="1">Uncharacterized protein</fullName>
    </submittedName>
</protein>
<dbReference type="OrthoDB" id="8090008at2"/>
<dbReference type="Pfam" id="PF19551">
    <property type="entry name" value="DUF6074"/>
    <property type="match status" value="1"/>
</dbReference>
<dbReference type="STRING" id="1514904.SU32_16290"/>
<dbReference type="AlphaFoldDB" id="A0A0N0VL74"/>
<proteinExistence type="predicted"/>
<accession>A0A0N0VL74</accession>
<dbReference type="EMBL" id="JXMU01000036">
    <property type="protein sequence ID" value="KPA99980.1"/>
    <property type="molecule type" value="Genomic_DNA"/>
</dbReference>
<reference evidence="1 2" key="1">
    <citation type="submission" date="2015-01" db="EMBL/GenBank/DDBJ databases">
        <title>Ahrensia donghaiensis sp. nov., a novel dimethylsulphoniopropionate-cleavage bacterium isolated from seawater and emended descriptions of the genus Ahrensia and Ahrensia kielensis.</title>
        <authorList>
            <person name="Liu J."/>
        </authorList>
    </citation>
    <scope>NUCLEOTIDE SEQUENCE [LARGE SCALE GENOMIC DNA]</scope>
    <source>
        <strain evidence="1 2">LZD062</strain>
    </source>
</reference>
<comment type="caution">
    <text evidence="1">The sequence shown here is derived from an EMBL/GenBank/DDBJ whole genome shotgun (WGS) entry which is preliminary data.</text>
</comment>
<keyword evidence="2" id="KW-1185">Reference proteome</keyword>
<dbReference type="PATRIC" id="fig|1514904.3.peg.2666"/>
<evidence type="ECO:0000313" key="1">
    <source>
        <dbReference type="EMBL" id="KPA99980.1"/>
    </source>
</evidence>
<name>A0A0N0VL74_9HYPH</name>
<evidence type="ECO:0000313" key="2">
    <source>
        <dbReference type="Proteomes" id="UP000038011"/>
    </source>
</evidence>
<dbReference type="RefSeq" id="WP_144421185.1">
    <property type="nucleotide sequence ID" value="NZ_JXMU01000036.1"/>
</dbReference>
<dbReference type="InterPro" id="IPR045720">
    <property type="entry name" value="DUF6074"/>
</dbReference>
<dbReference type="Proteomes" id="UP000038011">
    <property type="component" value="Unassembled WGS sequence"/>
</dbReference>